<sequence>MVKSTQQSKKAKPKRNVSQTRKDDPKYKSVKTKDKAVQTIREKKAQIEAEDLTSTDAAGPSENYWQVLAERRRIALKDALEKNEELVQYVEKLEEEKRTYKEMLNETTALVEVLQEMIGDDRSGINNSLEDSTL</sequence>
<accession>A0A0J7JYE3</accession>
<dbReference type="Pfam" id="PF07412">
    <property type="entry name" value="Geminin"/>
    <property type="match status" value="1"/>
</dbReference>
<dbReference type="AlphaFoldDB" id="A0A0J7JYE3"/>
<keyword evidence="4" id="KW-1185">Reference proteome</keyword>
<name>A0A0J7JYE3_LASNI</name>
<feature type="compositionally biased region" description="Basic and acidic residues" evidence="2">
    <location>
        <begin position="20"/>
        <end position="47"/>
    </location>
</feature>
<evidence type="ECO:0000256" key="2">
    <source>
        <dbReference type="SAM" id="MobiDB-lite"/>
    </source>
</evidence>
<evidence type="ECO:0000313" key="3">
    <source>
        <dbReference type="EMBL" id="KMQ83087.1"/>
    </source>
</evidence>
<dbReference type="Gene3D" id="1.20.5.1180">
    <property type="entry name" value="Geminin coiled-coil domain"/>
    <property type="match status" value="1"/>
</dbReference>
<gene>
    <name evidence="3" type="ORF">RF55_20962</name>
</gene>
<dbReference type="SUPFAM" id="SSF111469">
    <property type="entry name" value="Geminin coiled-coil domain"/>
    <property type="match status" value="1"/>
</dbReference>
<feature type="coiled-coil region" evidence="1">
    <location>
        <begin position="76"/>
        <end position="110"/>
    </location>
</feature>
<proteinExistence type="predicted"/>
<organism evidence="3 4">
    <name type="scientific">Lasius niger</name>
    <name type="common">Black garden ant</name>
    <dbReference type="NCBI Taxonomy" id="67767"/>
    <lineage>
        <taxon>Eukaryota</taxon>
        <taxon>Metazoa</taxon>
        <taxon>Ecdysozoa</taxon>
        <taxon>Arthropoda</taxon>
        <taxon>Hexapoda</taxon>
        <taxon>Insecta</taxon>
        <taxon>Pterygota</taxon>
        <taxon>Neoptera</taxon>
        <taxon>Endopterygota</taxon>
        <taxon>Hymenoptera</taxon>
        <taxon>Apocrita</taxon>
        <taxon>Aculeata</taxon>
        <taxon>Formicoidea</taxon>
        <taxon>Formicidae</taxon>
        <taxon>Formicinae</taxon>
        <taxon>Lasius</taxon>
        <taxon>Lasius</taxon>
    </lineage>
</organism>
<comment type="caution">
    <text evidence="3">The sequence shown here is derived from an EMBL/GenBank/DDBJ whole genome shotgun (WGS) entry which is preliminary data.</text>
</comment>
<protein>
    <submittedName>
        <fullName evidence="3">Geminin</fullName>
    </submittedName>
</protein>
<dbReference type="GO" id="GO:0006275">
    <property type="term" value="P:regulation of DNA replication"/>
    <property type="evidence" value="ECO:0007669"/>
    <property type="project" value="InterPro"/>
</dbReference>
<feature type="region of interest" description="Disordered" evidence="2">
    <location>
        <begin position="1"/>
        <end position="61"/>
    </location>
</feature>
<dbReference type="Proteomes" id="UP000036403">
    <property type="component" value="Unassembled WGS sequence"/>
</dbReference>
<reference evidence="3 4" key="1">
    <citation type="submission" date="2015-04" db="EMBL/GenBank/DDBJ databases">
        <title>Lasius niger genome sequencing.</title>
        <authorList>
            <person name="Konorov E.A."/>
            <person name="Nikitin M.A."/>
            <person name="Kirill M.V."/>
            <person name="Chang P."/>
        </authorList>
    </citation>
    <scope>NUCLEOTIDE SEQUENCE [LARGE SCALE GENOMIC DNA]</scope>
    <source>
        <tissue evidence="3">Whole</tissue>
    </source>
</reference>
<dbReference type="OrthoDB" id="10043826at2759"/>
<keyword evidence="1" id="KW-0175">Coiled coil</keyword>
<evidence type="ECO:0000256" key="1">
    <source>
        <dbReference type="SAM" id="Coils"/>
    </source>
</evidence>
<dbReference type="InterPro" id="IPR022786">
    <property type="entry name" value="Geminin/Multicilin"/>
</dbReference>
<dbReference type="PaxDb" id="67767-A0A0J7JYE3"/>
<dbReference type="STRING" id="67767.A0A0J7JYE3"/>
<dbReference type="EMBL" id="LBMM01021405">
    <property type="protein sequence ID" value="KMQ83087.1"/>
    <property type="molecule type" value="Genomic_DNA"/>
</dbReference>
<evidence type="ECO:0000313" key="4">
    <source>
        <dbReference type="Proteomes" id="UP000036403"/>
    </source>
</evidence>